<accession>A0A1I1PCC8</accession>
<dbReference type="Gene3D" id="3.30.450.40">
    <property type="match status" value="1"/>
</dbReference>
<dbReference type="AlphaFoldDB" id="A0A1I1PCC8"/>
<dbReference type="Proteomes" id="UP000199022">
    <property type="component" value="Unassembled WGS sequence"/>
</dbReference>
<name>A0A1I1PCC8_9ACTN</name>
<proteinExistence type="predicted"/>
<dbReference type="SUPFAM" id="SSF55781">
    <property type="entry name" value="GAF domain-like"/>
    <property type="match status" value="1"/>
</dbReference>
<evidence type="ECO:0000313" key="1">
    <source>
        <dbReference type="EMBL" id="SFD04663.1"/>
    </source>
</evidence>
<dbReference type="OrthoDB" id="7466251at2"/>
<protein>
    <recommendedName>
        <fullName evidence="3">ANTAR domain-containing protein</fullName>
    </recommendedName>
</protein>
<reference evidence="2" key="1">
    <citation type="submission" date="2016-10" db="EMBL/GenBank/DDBJ databases">
        <authorList>
            <person name="Varghese N."/>
            <person name="Submissions S."/>
        </authorList>
    </citation>
    <scope>NUCLEOTIDE SEQUENCE [LARGE SCALE GENOMIC DNA]</scope>
    <source>
        <strain evidence="2">DSM 45962</strain>
    </source>
</reference>
<gene>
    <name evidence="1" type="ORF">SAMN05661030_2409</name>
</gene>
<evidence type="ECO:0008006" key="3">
    <source>
        <dbReference type="Google" id="ProtNLM"/>
    </source>
</evidence>
<dbReference type="InterPro" id="IPR029016">
    <property type="entry name" value="GAF-like_dom_sf"/>
</dbReference>
<organism evidence="1 2">
    <name type="scientific">Klenkia taihuensis</name>
    <dbReference type="NCBI Taxonomy" id="1225127"/>
    <lineage>
        <taxon>Bacteria</taxon>
        <taxon>Bacillati</taxon>
        <taxon>Actinomycetota</taxon>
        <taxon>Actinomycetes</taxon>
        <taxon>Geodermatophilales</taxon>
        <taxon>Geodermatophilaceae</taxon>
        <taxon>Klenkia</taxon>
    </lineage>
</organism>
<dbReference type="STRING" id="1225127.SAMN05661030_2409"/>
<evidence type="ECO:0000313" key="2">
    <source>
        <dbReference type="Proteomes" id="UP000199022"/>
    </source>
</evidence>
<sequence length="235" mass="23245">MSGPARAFRAALAGPGTEDAGLLLPERLARAAAQALGVDGAGLSLELLAGRRVPLAAGDPAAAEAERLQFALGDGPCTAAHRDGAPVAAGADELHARWPVFALELAGRTPFRSVLALPVGGALAGSVVLDLFAADPAAPGPDLVDAAREVADVAGAELVAGLAAGADAVLGVPASLRTDPVRARQQVWVAVGRLATERGASSGTALAALRALAFGRGLDLETAAAQLLTGELPAD</sequence>
<keyword evidence="2" id="KW-1185">Reference proteome</keyword>
<dbReference type="EMBL" id="FOMD01000002">
    <property type="protein sequence ID" value="SFD04663.1"/>
    <property type="molecule type" value="Genomic_DNA"/>
</dbReference>
<dbReference type="RefSeq" id="WP_091558414.1">
    <property type="nucleotide sequence ID" value="NZ_BNAC01000004.1"/>
</dbReference>